<evidence type="ECO:0000259" key="7">
    <source>
        <dbReference type="Pfam" id="PF14693"/>
    </source>
</evidence>
<comment type="similarity">
    <text evidence="5">Belongs to the bacterial ribosomal protein bL25 family. CTC subfamily.</text>
</comment>
<dbReference type="AlphaFoldDB" id="A0A2T0BGB1"/>
<dbReference type="Gene3D" id="2.40.240.10">
    <property type="entry name" value="Ribosomal Protein L25, Chain P"/>
    <property type="match status" value="1"/>
</dbReference>
<name>A0A2T0BGB1_9CLOT</name>
<dbReference type="SUPFAM" id="SSF50715">
    <property type="entry name" value="Ribosomal protein L25-like"/>
    <property type="match status" value="1"/>
</dbReference>
<dbReference type="EMBL" id="PVXQ01000011">
    <property type="protein sequence ID" value="PRR82909.1"/>
    <property type="molecule type" value="Genomic_DNA"/>
</dbReference>
<evidence type="ECO:0000256" key="4">
    <source>
        <dbReference type="ARBA" id="ARBA00023274"/>
    </source>
</evidence>
<evidence type="ECO:0000256" key="3">
    <source>
        <dbReference type="ARBA" id="ARBA00022980"/>
    </source>
</evidence>
<keyword evidence="9" id="KW-1185">Reference proteome</keyword>
<comment type="subunit">
    <text evidence="5">Part of the 50S ribosomal subunit; part of the 5S rRNA/L5/L18/L25 subcomplex. Contacts the 5S rRNA. Binds to the 5S rRNA independently of L5 and L18.</text>
</comment>
<dbReference type="GO" id="GO:0003735">
    <property type="term" value="F:structural constituent of ribosome"/>
    <property type="evidence" value="ECO:0007669"/>
    <property type="project" value="InterPro"/>
</dbReference>
<dbReference type="InterPro" id="IPR020056">
    <property type="entry name" value="Rbsml_bL25/Gln-tRNA_synth_N"/>
</dbReference>
<dbReference type="InterPro" id="IPR020057">
    <property type="entry name" value="Ribosomal_bL25_b-dom"/>
</dbReference>
<keyword evidence="1 5" id="KW-0699">rRNA-binding</keyword>
<dbReference type="HAMAP" id="MF_01334">
    <property type="entry name" value="Ribosomal_bL25_CTC"/>
    <property type="match status" value="1"/>
</dbReference>
<feature type="domain" description="Large ribosomal subunit protein bL25 beta" evidence="7">
    <location>
        <begin position="96"/>
        <end position="176"/>
    </location>
</feature>
<keyword evidence="3 5" id="KW-0689">Ribosomal protein</keyword>
<dbReference type="RefSeq" id="WP_242980597.1">
    <property type="nucleotide sequence ID" value="NZ_PVXQ01000011.1"/>
</dbReference>
<dbReference type="PANTHER" id="PTHR33284:SF1">
    <property type="entry name" value="RIBOSOMAL PROTEIN L25_GLN-TRNA SYNTHETASE, ANTI-CODON-BINDING DOMAIN-CONTAINING PROTEIN"/>
    <property type="match status" value="1"/>
</dbReference>
<dbReference type="InterPro" id="IPR029751">
    <property type="entry name" value="Ribosomal_L25_dom"/>
</dbReference>
<gene>
    <name evidence="5 8" type="primary">ctc</name>
    <name evidence="5" type="synonym">rplY</name>
    <name evidence="8" type="ORF">CLVI_13520</name>
</gene>
<proteinExistence type="inferred from homology"/>
<comment type="caution">
    <text evidence="8">The sequence shown here is derived from an EMBL/GenBank/DDBJ whole genome shotgun (WGS) entry which is preliminary data.</text>
</comment>
<dbReference type="InterPro" id="IPR011035">
    <property type="entry name" value="Ribosomal_bL25/Gln-tRNA_synth"/>
</dbReference>
<accession>A0A2T0BGB1</accession>
<dbReference type="PANTHER" id="PTHR33284">
    <property type="entry name" value="RIBOSOMAL PROTEIN L25/GLN-TRNA SYNTHETASE, ANTI-CODON-BINDING DOMAIN-CONTAINING PROTEIN"/>
    <property type="match status" value="1"/>
</dbReference>
<keyword evidence="2 5" id="KW-0694">RNA-binding</keyword>
<comment type="function">
    <text evidence="5">This is one of the proteins that binds to the 5S RNA in the ribosome where it forms part of the central protuberance.</text>
</comment>
<protein>
    <recommendedName>
        <fullName evidence="5">Large ribosomal subunit protein bL25</fullName>
    </recommendedName>
    <alternativeName>
        <fullName evidence="5">General stress protein CTC</fullName>
    </alternativeName>
</protein>
<evidence type="ECO:0000256" key="5">
    <source>
        <dbReference type="HAMAP-Rule" id="MF_01334"/>
    </source>
</evidence>
<dbReference type="GO" id="GO:0006412">
    <property type="term" value="P:translation"/>
    <property type="evidence" value="ECO:0007669"/>
    <property type="project" value="UniProtKB-UniRule"/>
</dbReference>
<dbReference type="GO" id="GO:0022625">
    <property type="term" value="C:cytosolic large ribosomal subunit"/>
    <property type="evidence" value="ECO:0007669"/>
    <property type="project" value="TreeGrafter"/>
</dbReference>
<dbReference type="CDD" id="cd00495">
    <property type="entry name" value="Ribosomal_L25_TL5_CTC"/>
    <property type="match status" value="1"/>
</dbReference>
<evidence type="ECO:0000256" key="2">
    <source>
        <dbReference type="ARBA" id="ARBA00022884"/>
    </source>
</evidence>
<sequence length="196" mass="22202">MNLTNRKIKVGYSVKKERMNGSVPGILYGKKIGNVLVEVDEKELAKELFSSGEHGILNYSINGNNERGVLKEVQRHPVSHKIIHIDLEQISENEEMQLEVPIQYVGEEWLNKRGAILQKEKTVVKVSCRADVLPKTIKIDVSKGEVGAVYRYEDLEIDKKISIIDNIESVIASVSNENKLTAELFKEEIEEKQVTD</sequence>
<organism evidence="8 9">
    <name type="scientific">Clostridium vincentii</name>
    <dbReference type="NCBI Taxonomy" id="52704"/>
    <lineage>
        <taxon>Bacteria</taxon>
        <taxon>Bacillati</taxon>
        <taxon>Bacillota</taxon>
        <taxon>Clostridia</taxon>
        <taxon>Eubacteriales</taxon>
        <taxon>Clostridiaceae</taxon>
        <taxon>Clostridium</taxon>
    </lineage>
</organism>
<dbReference type="InterPro" id="IPR001021">
    <property type="entry name" value="Ribosomal_bL25_long"/>
</dbReference>
<evidence type="ECO:0000256" key="1">
    <source>
        <dbReference type="ARBA" id="ARBA00022730"/>
    </source>
</evidence>
<dbReference type="InterPro" id="IPR037121">
    <property type="entry name" value="Ribosomal_bL25_C"/>
</dbReference>
<dbReference type="Proteomes" id="UP000239471">
    <property type="component" value="Unassembled WGS sequence"/>
</dbReference>
<evidence type="ECO:0000313" key="9">
    <source>
        <dbReference type="Proteomes" id="UP000239471"/>
    </source>
</evidence>
<feature type="domain" description="Large ribosomal subunit protein bL25 L25" evidence="6">
    <location>
        <begin position="4"/>
        <end position="87"/>
    </location>
</feature>
<dbReference type="InterPro" id="IPR020930">
    <property type="entry name" value="Ribosomal_uL5_bac-type"/>
</dbReference>
<evidence type="ECO:0000259" key="6">
    <source>
        <dbReference type="Pfam" id="PF01386"/>
    </source>
</evidence>
<reference evidence="8 9" key="1">
    <citation type="submission" date="2018-03" db="EMBL/GenBank/DDBJ databases">
        <title>Genome sequence of Clostridium vincentii DSM 10228.</title>
        <authorList>
            <person name="Poehlein A."/>
            <person name="Daniel R."/>
        </authorList>
    </citation>
    <scope>NUCLEOTIDE SEQUENCE [LARGE SCALE GENOMIC DNA]</scope>
    <source>
        <strain evidence="8 9">DSM 10228</strain>
    </source>
</reference>
<evidence type="ECO:0000313" key="8">
    <source>
        <dbReference type="EMBL" id="PRR82909.1"/>
    </source>
</evidence>
<dbReference type="Pfam" id="PF01386">
    <property type="entry name" value="Ribosomal_L25p"/>
    <property type="match status" value="1"/>
</dbReference>
<dbReference type="Pfam" id="PF14693">
    <property type="entry name" value="Ribosomal_TL5_C"/>
    <property type="match status" value="1"/>
</dbReference>
<dbReference type="Gene3D" id="2.170.120.20">
    <property type="entry name" value="Ribosomal protein L25, beta domain"/>
    <property type="match status" value="1"/>
</dbReference>
<dbReference type="GO" id="GO:0008097">
    <property type="term" value="F:5S rRNA binding"/>
    <property type="evidence" value="ECO:0007669"/>
    <property type="project" value="InterPro"/>
</dbReference>
<dbReference type="NCBIfam" id="TIGR00731">
    <property type="entry name" value="bL25_bact_ctc"/>
    <property type="match status" value="1"/>
</dbReference>
<keyword evidence="4 5" id="KW-0687">Ribonucleoprotein</keyword>